<dbReference type="RefSeq" id="WP_015905001.1">
    <property type="nucleotide sequence ID" value="NC_012108.1"/>
</dbReference>
<gene>
    <name evidence="2" type="ordered locus">HRM2_31560</name>
</gene>
<evidence type="ECO:0000313" key="3">
    <source>
        <dbReference type="Proteomes" id="UP000000442"/>
    </source>
</evidence>
<dbReference type="Proteomes" id="UP000000442">
    <property type="component" value="Chromosome"/>
</dbReference>
<dbReference type="eggNOG" id="ENOG5031V1F">
    <property type="taxonomic scope" value="Bacteria"/>
</dbReference>
<feature type="region of interest" description="Disordered" evidence="1">
    <location>
        <begin position="101"/>
        <end position="153"/>
    </location>
</feature>
<organism evidence="2 3">
    <name type="scientific">Desulforapulum autotrophicum (strain ATCC 43914 / DSM 3382 / VKM B-1955 / HRM2)</name>
    <name type="common">Desulfobacterium autotrophicum</name>
    <dbReference type="NCBI Taxonomy" id="177437"/>
    <lineage>
        <taxon>Bacteria</taxon>
        <taxon>Pseudomonadati</taxon>
        <taxon>Thermodesulfobacteriota</taxon>
        <taxon>Desulfobacteria</taxon>
        <taxon>Desulfobacterales</taxon>
        <taxon>Desulfobacteraceae</taxon>
        <taxon>Desulforapulum</taxon>
    </lineage>
</organism>
<sequence length="153" mass="17243">MKQKFAFEIDAKKGRLKISESAESDPGTFVPLHFEEYDVEALKSVLGKGQAAMMEMVRRKNFFPPNILATKLFAALSGYLEEGNEEVLVVDFDDTETLEGLEGLEIEEEDEDVDLDGLLTSDDEDLSEDDIKEIDSDDDTPKFHIDDDSEQEN</sequence>
<proteinExistence type="predicted"/>
<reference evidence="2 3" key="1">
    <citation type="journal article" date="2009" name="Environ. Microbiol.">
        <title>Genome sequence of Desulfobacterium autotrophicum HRM2, a marine sulfate reducer oxidizing organic carbon completely to carbon dioxide.</title>
        <authorList>
            <person name="Strittmatter A.W."/>
            <person name="Liesegang H."/>
            <person name="Rabus R."/>
            <person name="Decker I."/>
            <person name="Amann J."/>
            <person name="Andres S."/>
            <person name="Henne A."/>
            <person name="Fricke W.F."/>
            <person name="Martinez-Arias R."/>
            <person name="Bartels D."/>
            <person name="Goesmann A."/>
            <person name="Krause L."/>
            <person name="Puehler A."/>
            <person name="Klenk H.P."/>
            <person name="Richter M."/>
            <person name="Schuler M."/>
            <person name="Gloeckner F.O."/>
            <person name="Meyerdierks A."/>
            <person name="Gottschalk G."/>
            <person name="Amann R."/>
        </authorList>
    </citation>
    <scope>NUCLEOTIDE SEQUENCE [LARGE SCALE GENOMIC DNA]</scope>
    <source>
        <strain evidence="3">ATCC 43914 / DSM 3382 / HRM2</strain>
    </source>
</reference>
<dbReference type="STRING" id="177437.HRM2_31560"/>
<protein>
    <submittedName>
        <fullName evidence="2">Uncharacterized protein</fullName>
    </submittedName>
</protein>
<keyword evidence="3" id="KW-1185">Reference proteome</keyword>
<name>C0QKZ9_DESAH</name>
<feature type="compositionally biased region" description="Acidic residues" evidence="1">
    <location>
        <begin position="101"/>
        <end position="138"/>
    </location>
</feature>
<accession>C0QKZ9</accession>
<dbReference type="AlphaFoldDB" id="C0QKZ9"/>
<dbReference type="HOGENOM" id="CLU_1710283_0_0_7"/>
<dbReference type="OrthoDB" id="5419697at2"/>
<evidence type="ECO:0000313" key="2">
    <source>
        <dbReference type="EMBL" id="ACN16239.1"/>
    </source>
</evidence>
<evidence type="ECO:0000256" key="1">
    <source>
        <dbReference type="SAM" id="MobiDB-lite"/>
    </source>
</evidence>
<dbReference type="EMBL" id="CP001087">
    <property type="protein sequence ID" value="ACN16239.1"/>
    <property type="molecule type" value="Genomic_DNA"/>
</dbReference>
<dbReference type="KEGG" id="dat:HRM2_31560"/>